<protein>
    <submittedName>
        <fullName evidence="2">Uncharacterized protein</fullName>
    </submittedName>
</protein>
<accession>A0A9W7WJ08</accession>
<feature type="region of interest" description="Disordered" evidence="1">
    <location>
        <begin position="204"/>
        <end position="247"/>
    </location>
</feature>
<comment type="caution">
    <text evidence="2">The sequence shown here is derived from an EMBL/GenBank/DDBJ whole genome shotgun (WGS) entry which is preliminary data.</text>
</comment>
<reference evidence="2" key="1">
    <citation type="submission" date="2021-02" db="EMBL/GenBank/DDBJ databases">
        <title>Comparative genomics reveals that relaxation of natural selection precedes convergent phenotypic evolution of cavefish.</title>
        <authorList>
            <person name="Peng Z."/>
        </authorList>
    </citation>
    <scope>NUCLEOTIDE SEQUENCE</scope>
    <source>
        <tissue evidence="2">Muscle</tissue>
    </source>
</reference>
<evidence type="ECO:0000256" key="1">
    <source>
        <dbReference type="SAM" id="MobiDB-lite"/>
    </source>
</evidence>
<feature type="region of interest" description="Disordered" evidence="1">
    <location>
        <begin position="56"/>
        <end position="86"/>
    </location>
</feature>
<keyword evidence="3" id="KW-1185">Reference proteome</keyword>
<dbReference type="EMBL" id="JAFHDT010000013">
    <property type="protein sequence ID" value="KAI7801286.1"/>
    <property type="molecule type" value="Genomic_DNA"/>
</dbReference>
<proteinExistence type="predicted"/>
<evidence type="ECO:0000313" key="2">
    <source>
        <dbReference type="EMBL" id="KAI7801286.1"/>
    </source>
</evidence>
<organism evidence="2 3">
    <name type="scientific">Triplophysa rosa</name>
    <name type="common">Cave loach</name>
    <dbReference type="NCBI Taxonomy" id="992332"/>
    <lineage>
        <taxon>Eukaryota</taxon>
        <taxon>Metazoa</taxon>
        <taxon>Chordata</taxon>
        <taxon>Craniata</taxon>
        <taxon>Vertebrata</taxon>
        <taxon>Euteleostomi</taxon>
        <taxon>Actinopterygii</taxon>
        <taxon>Neopterygii</taxon>
        <taxon>Teleostei</taxon>
        <taxon>Ostariophysi</taxon>
        <taxon>Cypriniformes</taxon>
        <taxon>Nemacheilidae</taxon>
        <taxon>Triplophysa</taxon>
    </lineage>
</organism>
<sequence>MHFREERFRSGARFGPTLCIQVPGVKPLVAAWASMADISASASSWARPAEAVSFRESSASDASKSPSDAATETSSSSRNHCVDPLWDGRLPPIGDGFERRPEPVTTRRLHPGWSELSLQAFLPGGTGSIASFARRVATSARNTGAFLPRTEMAADLPACSSLRCTTHHPVESAEGCEIGMTQHRVEAALCWNVGHHVQFAPQALPPQSSDFRPSHYHDLNSSEIPVDSSSFIHQHPAERPPQYSESK</sequence>
<dbReference type="Proteomes" id="UP001059041">
    <property type="component" value="Linkage Group LG13"/>
</dbReference>
<dbReference type="AlphaFoldDB" id="A0A9W7WJ08"/>
<gene>
    <name evidence="2" type="ORF">IRJ41_003507</name>
</gene>
<feature type="compositionally biased region" description="Low complexity" evidence="1">
    <location>
        <begin position="57"/>
        <end position="70"/>
    </location>
</feature>
<name>A0A9W7WJ08_TRIRA</name>
<feature type="compositionally biased region" description="Polar residues" evidence="1">
    <location>
        <begin position="221"/>
        <end position="232"/>
    </location>
</feature>
<evidence type="ECO:0000313" key="3">
    <source>
        <dbReference type="Proteomes" id="UP001059041"/>
    </source>
</evidence>